<name>A0A0D3KSU9_EMIH1</name>
<feature type="transmembrane region" description="Helical" evidence="2">
    <location>
        <begin position="104"/>
        <end position="130"/>
    </location>
</feature>
<keyword evidence="2" id="KW-0472">Membrane</keyword>
<evidence type="ECO:0000256" key="1">
    <source>
        <dbReference type="SAM" id="MobiDB-lite"/>
    </source>
</evidence>
<evidence type="ECO:0000313" key="4">
    <source>
        <dbReference type="Proteomes" id="UP000013827"/>
    </source>
</evidence>
<proteinExistence type="predicted"/>
<dbReference type="HOGENOM" id="CLU_1291066_0_0_1"/>
<dbReference type="Proteomes" id="UP000013827">
    <property type="component" value="Unassembled WGS sequence"/>
</dbReference>
<evidence type="ECO:0000256" key="2">
    <source>
        <dbReference type="SAM" id="Phobius"/>
    </source>
</evidence>
<evidence type="ECO:0000313" key="3">
    <source>
        <dbReference type="EnsemblProtists" id="EOD38834"/>
    </source>
</evidence>
<dbReference type="EnsemblProtists" id="EOD38834">
    <property type="protein sequence ID" value="EOD38834"/>
    <property type="gene ID" value="EMIHUDRAFT_122162"/>
</dbReference>
<feature type="region of interest" description="Disordered" evidence="1">
    <location>
        <begin position="1"/>
        <end position="42"/>
    </location>
</feature>
<keyword evidence="4" id="KW-1185">Reference proteome</keyword>
<keyword evidence="2" id="KW-1133">Transmembrane helix</keyword>
<reference evidence="4" key="1">
    <citation type="journal article" date="2013" name="Nature">
        <title>Pan genome of the phytoplankton Emiliania underpins its global distribution.</title>
        <authorList>
            <person name="Read B.A."/>
            <person name="Kegel J."/>
            <person name="Klute M.J."/>
            <person name="Kuo A."/>
            <person name="Lefebvre S.C."/>
            <person name="Maumus F."/>
            <person name="Mayer C."/>
            <person name="Miller J."/>
            <person name="Monier A."/>
            <person name="Salamov A."/>
            <person name="Young J."/>
            <person name="Aguilar M."/>
            <person name="Claverie J.M."/>
            <person name="Frickenhaus S."/>
            <person name="Gonzalez K."/>
            <person name="Herman E.K."/>
            <person name="Lin Y.C."/>
            <person name="Napier J."/>
            <person name="Ogata H."/>
            <person name="Sarno A.F."/>
            <person name="Shmutz J."/>
            <person name="Schroeder D."/>
            <person name="de Vargas C."/>
            <person name="Verret F."/>
            <person name="von Dassow P."/>
            <person name="Valentin K."/>
            <person name="Van de Peer Y."/>
            <person name="Wheeler G."/>
            <person name="Dacks J.B."/>
            <person name="Delwiche C.F."/>
            <person name="Dyhrman S.T."/>
            <person name="Glockner G."/>
            <person name="John U."/>
            <person name="Richards T."/>
            <person name="Worden A.Z."/>
            <person name="Zhang X."/>
            <person name="Grigoriev I.V."/>
            <person name="Allen A.E."/>
            <person name="Bidle K."/>
            <person name="Borodovsky M."/>
            <person name="Bowler C."/>
            <person name="Brownlee C."/>
            <person name="Cock J.M."/>
            <person name="Elias M."/>
            <person name="Gladyshev V.N."/>
            <person name="Groth M."/>
            <person name="Guda C."/>
            <person name="Hadaegh A."/>
            <person name="Iglesias-Rodriguez M.D."/>
            <person name="Jenkins J."/>
            <person name="Jones B.M."/>
            <person name="Lawson T."/>
            <person name="Leese F."/>
            <person name="Lindquist E."/>
            <person name="Lobanov A."/>
            <person name="Lomsadze A."/>
            <person name="Malik S.B."/>
            <person name="Marsh M.E."/>
            <person name="Mackinder L."/>
            <person name="Mock T."/>
            <person name="Mueller-Roeber B."/>
            <person name="Pagarete A."/>
            <person name="Parker M."/>
            <person name="Probert I."/>
            <person name="Quesneville H."/>
            <person name="Raines C."/>
            <person name="Rensing S.A."/>
            <person name="Riano-Pachon D.M."/>
            <person name="Richier S."/>
            <person name="Rokitta S."/>
            <person name="Shiraiwa Y."/>
            <person name="Soanes D.M."/>
            <person name="van der Giezen M."/>
            <person name="Wahlund T.M."/>
            <person name="Williams B."/>
            <person name="Wilson W."/>
            <person name="Wolfe G."/>
            <person name="Wurch L.L."/>
        </authorList>
    </citation>
    <scope>NUCLEOTIDE SEQUENCE</scope>
</reference>
<dbReference type="GeneID" id="17284104"/>
<dbReference type="AlphaFoldDB" id="A0A0D3KSU9"/>
<sequence length="214" mass="23618">MGLFGSDSPSKKEETAPLVTPEKEGLRQRRKSPFTKADEEKKDKIDQLVLAASDKVSPQARLGASAALMHPYRRRPQAIATIAPFYIMAAKKLYEIGNKLPWDILQAVIGLGLCFFGGGYCASIAAAFALTGWPTTRQALIDVYEEAANVLDANEEDDKKDEDKNGAFGYSVAALGFYIQWSWGFGLPFPLSLVMLPFDILEWYIRWSISSGGE</sequence>
<dbReference type="KEGG" id="ehx:EMIHUDRAFT_122162"/>
<organism evidence="3 4">
    <name type="scientific">Emiliania huxleyi (strain CCMP1516)</name>
    <dbReference type="NCBI Taxonomy" id="280463"/>
    <lineage>
        <taxon>Eukaryota</taxon>
        <taxon>Haptista</taxon>
        <taxon>Haptophyta</taxon>
        <taxon>Prymnesiophyceae</taxon>
        <taxon>Isochrysidales</taxon>
        <taxon>Noelaerhabdaceae</taxon>
        <taxon>Emiliania</taxon>
    </lineage>
</organism>
<dbReference type="PaxDb" id="2903-EOD38834"/>
<accession>A0A0D3KSU9</accession>
<keyword evidence="2" id="KW-0812">Transmembrane</keyword>
<dbReference type="RefSeq" id="XP_005791263.1">
    <property type="nucleotide sequence ID" value="XM_005791206.1"/>
</dbReference>
<reference evidence="3" key="2">
    <citation type="submission" date="2024-10" db="UniProtKB">
        <authorList>
            <consortium name="EnsemblProtists"/>
        </authorList>
    </citation>
    <scope>IDENTIFICATION</scope>
</reference>
<protein>
    <submittedName>
        <fullName evidence="3">Uncharacterized protein</fullName>
    </submittedName>
</protein>
<feature type="compositionally biased region" description="Basic and acidic residues" evidence="1">
    <location>
        <begin position="9"/>
        <end position="27"/>
    </location>
</feature>